<dbReference type="Gene3D" id="2.40.160.210">
    <property type="entry name" value="Acyl-CoA thioesterase, double hotdog domain"/>
    <property type="match status" value="1"/>
</dbReference>
<dbReference type="InterPro" id="IPR042171">
    <property type="entry name" value="Acyl-CoA_hotdog"/>
</dbReference>
<dbReference type="GO" id="GO:0047617">
    <property type="term" value="F:fatty acyl-CoA hydrolase activity"/>
    <property type="evidence" value="ECO:0007669"/>
    <property type="project" value="InterPro"/>
</dbReference>
<accession>A0A8X7TBR8</accession>
<dbReference type="EMBL" id="JABWAB010000003">
    <property type="protein sequence ID" value="KAF6057144.1"/>
    <property type="molecule type" value="Genomic_DNA"/>
</dbReference>
<evidence type="ECO:0000313" key="6">
    <source>
        <dbReference type="Proteomes" id="UP000590412"/>
    </source>
</evidence>
<comment type="caution">
    <text evidence="5">The sequence shown here is derived from an EMBL/GenBank/DDBJ whole genome shotgun (WGS) entry which is preliminary data.</text>
</comment>
<organism evidence="5 6">
    <name type="scientific">Candida parapsilosis</name>
    <name type="common">Yeast</name>
    <dbReference type="NCBI Taxonomy" id="5480"/>
    <lineage>
        <taxon>Eukaryota</taxon>
        <taxon>Fungi</taxon>
        <taxon>Dikarya</taxon>
        <taxon>Ascomycota</taxon>
        <taxon>Saccharomycotina</taxon>
        <taxon>Pichiomycetes</taxon>
        <taxon>Debaryomycetaceae</taxon>
        <taxon>Candida/Lodderomyces clade</taxon>
        <taxon>Candida</taxon>
    </lineage>
</organism>
<evidence type="ECO:0000256" key="2">
    <source>
        <dbReference type="ARBA" id="ARBA00022801"/>
    </source>
</evidence>
<dbReference type="PANTHER" id="PTHR11066:SF34">
    <property type="entry name" value="ACYL-COENZYME A THIOESTERASE 8"/>
    <property type="match status" value="1"/>
</dbReference>
<proteinExistence type="inferred from homology"/>
<reference evidence="5" key="1">
    <citation type="submission" date="2020-03" db="EMBL/GenBank/DDBJ databases">
        <title>FDA dAtabase for Regulatory Grade micrObial Sequences (FDA-ARGOS): Supporting development and validation of Infectious Disease Dx tests.</title>
        <authorList>
            <person name="Campos J."/>
            <person name="Goldberg B."/>
            <person name="Tallon L."/>
            <person name="Sadzewicz L."/>
            <person name="Vavikolanu K."/>
            <person name="Mehta A."/>
            <person name="Aluvathingal J."/>
            <person name="Nadendla S."/>
            <person name="Nandy P."/>
            <person name="Geyer C."/>
            <person name="Yan Y."/>
            <person name="Sichtig H."/>
        </authorList>
    </citation>
    <scope>NUCLEOTIDE SEQUENCE [LARGE SCALE GENOMIC DNA]</scope>
    <source>
        <strain evidence="5">FDAARGOS_652</strain>
    </source>
</reference>
<keyword evidence="2" id="KW-0378">Hydrolase</keyword>
<dbReference type="GO" id="GO:0005782">
    <property type="term" value="C:peroxisomal matrix"/>
    <property type="evidence" value="ECO:0007669"/>
    <property type="project" value="UniProtKB-SubCell"/>
</dbReference>
<protein>
    <submittedName>
        <fullName evidence="5">Thioesterase-like family protein</fullName>
    </submittedName>
</protein>
<dbReference type="AlphaFoldDB" id="A0A8X7TBR8"/>
<evidence type="ECO:0000259" key="3">
    <source>
        <dbReference type="Pfam" id="PF13622"/>
    </source>
</evidence>
<evidence type="ECO:0000313" key="5">
    <source>
        <dbReference type="EMBL" id="KAF6057144.1"/>
    </source>
</evidence>
<feature type="domain" description="Acyl-CoA thioesterase-like C-terminal" evidence="4">
    <location>
        <begin position="205"/>
        <end position="289"/>
    </location>
</feature>
<gene>
    <name evidence="5" type="ORF">FOB60_001699</name>
</gene>
<dbReference type="SUPFAM" id="SSF54637">
    <property type="entry name" value="Thioesterase/thiol ester dehydrase-isomerase"/>
    <property type="match status" value="2"/>
</dbReference>
<dbReference type="Pfam" id="PF20789">
    <property type="entry name" value="4HBT_3C"/>
    <property type="match status" value="1"/>
</dbReference>
<dbReference type="InterPro" id="IPR049450">
    <property type="entry name" value="ACOT8-like_C"/>
</dbReference>
<dbReference type="GO" id="GO:0006637">
    <property type="term" value="P:acyl-CoA metabolic process"/>
    <property type="evidence" value="ECO:0007669"/>
    <property type="project" value="InterPro"/>
</dbReference>
<evidence type="ECO:0000256" key="1">
    <source>
        <dbReference type="ARBA" id="ARBA00006538"/>
    </source>
</evidence>
<sequence length="297" mass="33632">MSKTTVKTVLPPLDAQAEFDVVKIDKQTYRGVKALGKISKEIRGVYGGNIAAQAILVALRSAPGYTPNSFHSYFLKAVNDEIPLIWKVEEVSSGKSFAARNILASQNGVVVFAAMVSLTTKNSTTKTSHKNSTQMDYSIAPGKTVLTQNLSGVPSTYVASPVFLYSRFYEKQMEKDTYAFQVRWGIKNDPNYHQELKNITPEFKFVGLTALTDWAIIECLVEHLGLNISPQFDTSLDHSVYFHEDDFDIDQWFSYVFKFKWIGNNRLLFKADMYTEDNNKHVVSIVQEMFYVINSKL</sequence>
<dbReference type="CDD" id="cd03444">
    <property type="entry name" value="Thioesterase_II_repeat1"/>
    <property type="match status" value="1"/>
</dbReference>
<evidence type="ECO:0000259" key="4">
    <source>
        <dbReference type="Pfam" id="PF20789"/>
    </source>
</evidence>
<dbReference type="OrthoDB" id="68328at2759"/>
<dbReference type="Proteomes" id="UP000590412">
    <property type="component" value="Unassembled WGS sequence"/>
</dbReference>
<dbReference type="GO" id="GO:0009062">
    <property type="term" value="P:fatty acid catabolic process"/>
    <property type="evidence" value="ECO:0007669"/>
    <property type="project" value="TreeGrafter"/>
</dbReference>
<name>A0A8X7TBR8_CANPA</name>
<dbReference type="PANTHER" id="PTHR11066">
    <property type="entry name" value="ACYL-COA THIOESTERASE"/>
    <property type="match status" value="1"/>
</dbReference>
<feature type="domain" description="Acyl-CoA thioesterase-like N-terminal HotDog" evidence="3">
    <location>
        <begin position="44"/>
        <end position="118"/>
    </location>
</feature>
<dbReference type="Pfam" id="PF13622">
    <property type="entry name" value="4HBT_3"/>
    <property type="match status" value="1"/>
</dbReference>
<dbReference type="InterPro" id="IPR049449">
    <property type="entry name" value="TesB_ACOT8-like_N"/>
</dbReference>
<dbReference type="CDD" id="cd03445">
    <property type="entry name" value="Thioesterase_II_repeat2"/>
    <property type="match status" value="1"/>
</dbReference>
<dbReference type="InterPro" id="IPR029069">
    <property type="entry name" value="HotDog_dom_sf"/>
</dbReference>
<dbReference type="InterPro" id="IPR003703">
    <property type="entry name" value="Acyl_CoA_thio"/>
</dbReference>
<comment type="similarity">
    <text evidence="1">Belongs to the C/M/P thioester hydrolase family.</text>
</comment>